<dbReference type="FunFam" id="1.20.1560.10:FF:000013">
    <property type="entry name" value="ABC transporter C family member 2"/>
    <property type="match status" value="1"/>
</dbReference>
<evidence type="ECO:0000256" key="9">
    <source>
        <dbReference type="SAM" id="MobiDB-lite"/>
    </source>
</evidence>
<feature type="domain" description="ABC transporter" evidence="11">
    <location>
        <begin position="1233"/>
        <end position="1479"/>
    </location>
</feature>
<dbReference type="EMBL" id="KN880473">
    <property type="protein sequence ID" value="KIY70079.1"/>
    <property type="molecule type" value="Genomic_DNA"/>
</dbReference>
<feature type="transmembrane region" description="Helical" evidence="10">
    <location>
        <begin position="112"/>
        <end position="128"/>
    </location>
</feature>
<dbReference type="Proteomes" id="UP000054007">
    <property type="component" value="Unassembled WGS sequence"/>
</dbReference>
<evidence type="ECO:0000259" key="11">
    <source>
        <dbReference type="PROSITE" id="PS50893"/>
    </source>
</evidence>
<keyword evidence="4" id="KW-0677">Repeat</keyword>
<dbReference type="GO" id="GO:0005524">
    <property type="term" value="F:ATP binding"/>
    <property type="evidence" value="ECO:0007669"/>
    <property type="project" value="UniProtKB-KW"/>
</dbReference>
<feature type="transmembrane region" description="Helical" evidence="10">
    <location>
        <begin position="1056"/>
        <end position="1075"/>
    </location>
</feature>
<dbReference type="InterPro" id="IPR003439">
    <property type="entry name" value="ABC_transporter-like_ATP-bd"/>
</dbReference>
<organism evidence="13 14">
    <name type="scientific">Cylindrobasidium torrendii FP15055 ss-10</name>
    <dbReference type="NCBI Taxonomy" id="1314674"/>
    <lineage>
        <taxon>Eukaryota</taxon>
        <taxon>Fungi</taxon>
        <taxon>Dikarya</taxon>
        <taxon>Basidiomycota</taxon>
        <taxon>Agaricomycotina</taxon>
        <taxon>Agaricomycetes</taxon>
        <taxon>Agaricomycetidae</taxon>
        <taxon>Agaricales</taxon>
        <taxon>Marasmiineae</taxon>
        <taxon>Physalacriaceae</taxon>
        <taxon>Cylindrobasidium</taxon>
    </lineage>
</organism>
<feature type="transmembrane region" description="Helical" evidence="10">
    <location>
        <begin position="915"/>
        <end position="935"/>
    </location>
</feature>
<dbReference type="SUPFAM" id="SSF90123">
    <property type="entry name" value="ABC transporter transmembrane region"/>
    <property type="match status" value="2"/>
</dbReference>
<feature type="region of interest" description="Disordered" evidence="9">
    <location>
        <begin position="861"/>
        <end position="882"/>
    </location>
</feature>
<dbReference type="Gene3D" id="3.40.50.300">
    <property type="entry name" value="P-loop containing nucleotide triphosphate hydrolases"/>
    <property type="match status" value="2"/>
</dbReference>
<evidence type="ECO:0000256" key="6">
    <source>
        <dbReference type="ARBA" id="ARBA00022840"/>
    </source>
</evidence>
<sequence length="1496" mass="165263">MQVQQPLSVPLWSLLIPSAPVAFNAESASSTRLYQEIRLIPAYVAAATAVYTIISSLTTYFRSSKKPAATGKARTYVQSVGGAVLVVCLFLRVLSSIALAVLTITAPTHPKVAIAECIVFLYTALLALKPSWHGRYNLVILSACAVYFYRDIFPFMTFDKSPMDGAQGGVLWAKIAVLAFIGVVLPLGEPRRYTPLDPDADYPASPEQTASIFSLAMHQYLDPLVWKAYGLPHLPADQLPILPDYDVARGLRTRVFPYLDQFQGAPKRHLFFGLMRAYFKDYVILFTCVCAHVVLTFISPIGLNRLLTYLETAGEGMSIRPWVWIASLFVGPFLASITIQWYIFVATRLIVVTQAILTQLTFEHALRIRVKASTESNKEAEKKDEDADTNIIGKITNLVTTDLENIVEARDFLFLVVYIPFQIALCIVFLYLIIGWSAFIGLACIIALLPAPGLVAKFTQTVQEGRLKKTDGRVQLVTEALNVLRMIKLFGWERRMEDKVGDKREEELTWIRRRQYLELTNAIVNFFIPLITMIATFGFYVCSSIVFSSMTVLDMLRDHLYTIFGVITATIAGKVSLDRMDKFLVETELLDTHTTASPDNVFIGVAPPEGKVGFNNATFTWSASALDDGSVTPSRRGFTLSIDHLVFQEGCINLVVGATGSGKTSLLMALLGEMHFIPTSADSWFSLPRERGVAYAAQESWVQNETIRDNILFGSPYDEARYKKVVHDCALERDFTLFEAGDKTEVGEKGLTLSGGQKARVTLARAMYSSAEIILLDDVLAALDVHTSKWIVDNCFSGELAIGRTIILVTHNIALTQPIASNIVSVKDGRIVATGAPALVRLPTEVKLELKQDEEHIKMADAAEEVDGPQPEGEPVKKDSNEKSGQLIMAEEIEEGHISWPALQLYFQSLGGGNVWMFFLAWLGGLSLTQVFAVAQKWWLGYWASISAEDTNVAYYISIYTLLGIGEFIAFSAAYFVYIRGSIRASKSIHARLVESVLGTTLRWLDKTPVSRIIARCTQDIRAVDGPVGQWFYWTVDLTIMLLFKLFAIVSSTPLFILPSLAVFIAGAAVGQVYIKAQLSVKREVSNAKAPVLGHFGAAIGGLASIRAYGAQMRFIDESLKRIDAYSRPNRTFFNLNRWVCIRVDALGGLFAAALAAYLVYVIGAEQASSTGFQLNMAIGFSGLILWWIRNLNEFEVQGNSLERIQHYLTIEQEQAPTAQGVPPAFWSASGKLVVEKLSARYSPDGPKVLHDVSFTIKSGERVGVVGRTGSGKSSLTLALLRCIPTEGAVWYDGMDTRDVNLEALRKGVTIIPQMPELLSGTLRQNLDPFDQYDDKTLNDALRASGLFALQEEQAENTDAQAEEKVKLTLDSSISSGGGNLSVGQRQIIALARAIVRQSKLLILDEATSAIDYRTDSIIQESLRKELDRDVTLITVAHRLQTIMDADKIMVLDAGRLVEFGAPRDLVATEGGRLRALVDESRDKDILIEMAMSEKK</sequence>
<dbReference type="InterPro" id="IPR017871">
    <property type="entry name" value="ABC_transporter-like_CS"/>
</dbReference>
<dbReference type="InterPro" id="IPR003593">
    <property type="entry name" value="AAA+_ATPase"/>
</dbReference>
<evidence type="ECO:0000259" key="12">
    <source>
        <dbReference type="PROSITE" id="PS50929"/>
    </source>
</evidence>
<dbReference type="GO" id="GO:0016020">
    <property type="term" value="C:membrane"/>
    <property type="evidence" value="ECO:0007669"/>
    <property type="project" value="UniProtKB-SubCell"/>
</dbReference>
<dbReference type="PANTHER" id="PTHR24223">
    <property type="entry name" value="ATP-BINDING CASSETTE SUB-FAMILY C"/>
    <property type="match status" value="1"/>
</dbReference>
<gene>
    <name evidence="13" type="ORF">CYLTODRAFT_451997</name>
</gene>
<feature type="transmembrane region" description="Helical" evidence="10">
    <location>
        <begin position="135"/>
        <end position="150"/>
    </location>
</feature>
<dbReference type="STRING" id="1314674.A0A0D7BJ08"/>
<comment type="subcellular location">
    <subcellularLocation>
        <location evidence="1">Membrane</location>
        <topology evidence="1">Multi-pass membrane protein</topology>
    </subcellularLocation>
</comment>
<name>A0A0D7BJ08_9AGAR</name>
<dbReference type="Pfam" id="PF00664">
    <property type="entry name" value="ABC_membrane"/>
    <property type="match status" value="2"/>
</dbReference>
<keyword evidence="7 10" id="KW-1133">Transmembrane helix</keyword>
<dbReference type="GO" id="GO:0140359">
    <property type="term" value="F:ABC-type transporter activity"/>
    <property type="evidence" value="ECO:0007669"/>
    <property type="project" value="InterPro"/>
</dbReference>
<dbReference type="PROSITE" id="PS50929">
    <property type="entry name" value="ABC_TM1F"/>
    <property type="match status" value="2"/>
</dbReference>
<feature type="transmembrane region" description="Helical" evidence="10">
    <location>
        <begin position="282"/>
        <end position="302"/>
    </location>
</feature>
<reference evidence="13 14" key="1">
    <citation type="journal article" date="2015" name="Fungal Genet. Biol.">
        <title>Evolution of novel wood decay mechanisms in Agaricales revealed by the genome sequences of Fistulina hepatica and Cylindrobasidium torrendii.</title>
        <authorList>
            <person name="Floudas D."/>
            <person name="Held B.W."/>
            <person name="Riley R."/>
            <person name="Nagy L.G."/>
            <person name="Koehler G."/>
            <person name="Ransdell A.S."/>
            <person name="Younus H."/>
            <person name="Chow J."/>
            <person name="Chiniquy J."/>
            <person name="Lipzen A."/>
            <person name="Tritt A."/>
            <person name="Sun H."/>
            <person name="Haridas S."/>
            <person name="LaButti K."/>
            <person name="Ohm R.A."/>
            <person name="Kues U."/>
            <person name="Blanchette R.A."/>
            <person name="Grigoriev I.V."/>
            <person name="Minto R.E."/>
            <person name="Hibbett D.S."/>
        </authorList>
    </citation>
    <scope>NUCLEOTIDE SEQUENCE [LARGE SCALE GENOMIC DNA]</scope>
    <source>
        <strain evidence="13 14">FP15055 ss-10</strain>
    </source>
</reference>
<feature type="transmembrane region" description="Helical" evidence="10">
    <location>
        <begin position="322"/>
        <end position="344"/>
    </location>
</feature>
<feature type="transmembrane region" description="Helical" evidence="10">
    <location>
        <begin position="1140"/>
        <end position="1161"/>
    </location>
</feature>
<feature type="transmembrane region" description="Helical" evidence="10">
    <location>
        <begin position="82"/>
        <end position="106"/>
    </location>
</feature>
<dbReference type="PROSITE" id="PS50893">
    <property type="entry name" value="ABC_TRANSPORTER_2"/>
    <property type="match status" value="2"/>
</dbReference>
<dbReference type="PROSITE" id="PS00211">
    <property type="entry name" value="ABC_TRANSPORTER_1"/>
    <property type="match status" value="1"/>
</dbReference>
<dbReference type="Pfam" id="PF00005">
    <property type="entry name" value="ABC_tran"/>
    <property type="match status" value="2"/>
</dbReference>
<feature type="transmembrane region" description="Helical" evidence="10">
    <location>
        <begin position="955"/>
        <end position="978"/>
    </location>
</feature>
<evidence type="ECO:0000256" key="8">
    <source>
        <dbReference type="ARBA" id="ARBA00023136"/>
    </source>
</evidence>
<dbReference type="OrthoDB" id="6500128at2759"/>
<dbReference type="GO" id="GO:0016887">
    <property type="term" value="F:ATP hydrolysis activity"/>
    <property type="evidence" value="ECO:0007669"/>
    <property type="project" value="InterPro"/>
</dbReference>
<keyword evidence="3 10" id="KW-0812">Transmembrane</keyword>
<feature type="transmembrane region" description="Helical" evidence="10">
    <location>
        <begin position="412"/>
        <end position="433"/>
    </location>
</feature>
<evidence type="ECO:0000256" key="5">
    <source>
        <dbReference type="ARBA" id="ARBA00022741"/>
    </source>
</evidence>
<keyword evidence="2" id="KW-0813">Transport</keyword>
<evidence type="ECO:0000313" key="13">
    <source>
        <dbReference type="EMBL" id="KIY70079.1"/>
    </source>
</evidence>
<dbReference type="CDD" id="cd18596">
    <property type="entry name" value="ABC_6TM_VMR1_D1_like"/>
    <property type="match status" value="1"/>
</dbReference>
<accession>A0A0D7BJ08</accession>
<evidence type="ECO:0000256" key="10">
    <source>
        <dbReference type="SAM" id="Phobius"/>
    </source>
</evidence>
<dbReference type="SMART" id="SM00382">
    <property type="entry name" value="AAA"/>
    <property type="match status" value="2"/>
</dbReference>
<keyword evidence="6" id="KW-0067">ATP-binding</keyword>
<evidence type="ECO:0000256" key="3">
    <source>
        <dbReference type="ARBA" id="ARBA00022692"/>
    </source>
</evidence>
<feature type="transmembrane region" description="Helical" evidence="10">
    <location>
        <begin position="170"/>
        <end position="188"/>
    </location>
</feature>
<dbReference type="Gene3D" id="1.20.1560.10">
    <property type="entry name" value="ABC transporter type 1, transmembrane domain"/>
    <property type="match status" value="2"/>
</dbReference>
<evidence type="ECO:0000256" key="2">
    <source>
        <dbReference type="ARBA" id="ARBA00022448"/>
    </source>
</evidence>
<proteinExistence type="predicted"/>
<feature type="transmembrane region" description="Helical" evidence="10">
    <location>
        <begin position="1173"/>
        <end position="1189"/>
    </location>
</feature>
<feature type="transmembrane region" description="Helical" evidence="10">
    <location>
        <begin position="1031"/>
        <end position="1050"/>
    </location>
</feature>
<dbReference type="InterPro" id="IPR011527">
    <property type="entry name" value="ABC1_TM_dom"/>
</dbReference>
<feature type="transmembrane region" description="Helical" evidence="10">
    <location>
        <begin position="559"/>
        <end position="577"/>
    </location>
</feature>
<dbReference type="InterPro" id="IPR027417">
    <property type="entry name" value="P-loop_NTPase"/>
</dbReference>
<dbReference type="InterPro" id="IPR036640">
    <property type="entry name" value="ABC1_TM_sf"/>
</dbReference>
<dbReference type="InterPro" id="IPR050173">
    <property type="entry name" value="ABC_transporter_C-like"/>
</dbReference>
<evidence type="ECO:0000256" key="7">
    <source>
        <dbReference type="ARBA" id="ARBA00022989"/>
    </source>
</evidence>
<evidence type="ECO:0000256" key="1">
    <source>
        <dbReference type="ARBA" id="ARBA00004141"/>
    </source>
</evidence>
<dbReference type="SUPFAM" id="SSF52540">
    <property type="entry name" value="P-loop containing nucleoside triphosphate hydrolases"/>
    <property type="match status" value="2"/>
</dbReference>
<dbReference type="PANTHER" id="PTHR24223:SF356">
    <property type="entry name" value="ATP-BINDING CASSETTE TRANSPORTER ABC4"/>
    <property type="match status" value="1"/>
</dbReference>
<dbReference type="FunFam" id="3.40.50.300:FF:000838">
    <property type="entry name" value="ABC multidrug transporter (Eurofung)"/>
    <property type="match status" value="1"/>
</dbReference>
<dbReference type="CDD" id="cd18604">
    <property type="entry name" value="ABC_6TM_VMR1_D2_like"/>
    <property type="match status" value="1"/>
</dbReference>
<feature type="domain" description="ABC transmembrane type-1" evidence="12">
    <location>
        <begin position="928"/>
        <end position="1192"/>
    </location>
</feature>
<feature type="domain" description="ABC transmembrane type-1" evidence="12">
    <location>
        <begin position="283"/>
        <end position="539"/>
    </location>
</feature>
<evidence type="ECO:0000313" key="14">
    <source>
        <dbReference type="Proteomes" id="UP000054007"/>
    </source>
</evidence>
<dbReference type="CDD" id="cd03250">
    <property type="entry name" value="ABCC_MRP_domain1"/>
    <property type="match status" value="1"/>
</dbReference>
<keyword evidence="5" id="KW-0547">Nucleotide-binding</keyword>
<feature type="transmembrane region" description="Helical" evidence="10">
    <location>
        <begin position="522"/>
        <end position="547"/>
    </location>
</feature>
<feature type="transmembrane region" description="Helical" evidence="10">
    <location>
        <begin position="439"/>
        <end position="459"/>
    </location>
</feature>
<dbReference type="CDD" id="cd03244">
    <property type="entry name" value="ABCC_MRP_domain2"/>
    <property type="match status" value="1"/>
</dbReference>
<evidence type="ECO:0000256" key="4">
    <source>
        <dbReference type="ARBA" id="ARBA00022737"/>
    </source>
</evidence>
<keyword evidence="13" id="KW-0378">Hydrolase</keyword>
<feature type="domain" description="ABC transporter" evidence="11">
    <location>
        <begin position="612"/>
        <end position="853"/>
    </location>
</feature>
<keyword evidence="14" id="KW-1185">Reference proteome</keyword>
<feature type="transmembrane region" description="Helical" evidence="10">
    <location>
        <begin position="40"/>
        <end position="61"/>
    </location>
</feature>
<keyword evidence="8 10" id="KW-0472">Membrane</keyword>
<protein>
    <submittedName>
        <fullName evidence="13">p-loop containing nucleoside triphosphate hydrolase protein</fullName>
    </submittedName>
</protein>